<evidence type="ECO:0000313" key="1">
    <source>
        <dbReference type="EMBL" id="AFD24635.1"/>
    </source>
</evidence>
<proteinExistence type="predicted"/>
<dbReference type="EMBL" id="CP002191">
    <property type="protein sequence ID" value="AFD24635.1"/>
    <property type="molecule type" value="Genomic_DNA"/>
</dbReference>
<reference evidence="1 2" key="1">
    <citation type="journal article" date="2012" name="PLoS ONE">
        <title>Genome sequence and transcriptome analysis of the radioresistant bacterium Deinococcus gobiensis: insights into the extreme environmental adaptations.</title>
        <authorList>
            <person name="Yuan M."/>
            <person name="Chen M."/>
            <person name="Zhang W."/>
            <person name="Lu W."/>
            <person name="Wang J."/>
            <person name="Yang M."/>
            <person name="Zhao P."/>
            <person name="Tang R."/>
            <person name="Li X."/>
            <person name="Hao Y."/>
            <person name="Zhou Z."/>
            <person name="Zhan Y."/>
            <person name="Yu H."/>
            <person name="Teng C."/>
            <person name="Yan Y."/>
            <person name="Ping S."/>
            <person name="Wang Y."/>
            <person name="Lin M."/>
        </authorList>
    </citation>
    <scope>NUCLEOTIDE SEQUENCE [LARGE SCALE GENOMIC DNA]</scope>
    <source>
        <strain evidence="1 2">I-0</strain>
    </source>
</reference>
<gene>
    <name evidence="1" type="ordered locus">DGo_CA0708</name>
</gene>
<organism evidence="1 2">
    <name type="scientific">Deinococcus gobiensis (strain DSM 21396 / JCM 16679 / CGMCC 1.7299 / I-0)</name>
    <dbReference type="NCBI Taxonomy" id="745776"/>
    <lineage>
        <taxon>Bacteria</taxon>
        <taxon>Thermotogati</taxon>
        <taxon>Deinococcota</taxon>
        <taxon>Deinococci</taxon>
        <taxon>Deinococcales</taxon>
        <taxon>Deinococcaceae</taxon>
        <taxon>Deinococcus</taxon>
    </lineage>
</organism>
<dbReference type="Proteomes" id="UP000007575">
    <property type="component" value="Chromosome"/>
</dbReference>
<accession>H8GXH5</accession>
<sequence length="52" mass="5376">MQSTVTVVWLALLLLGVVCPAPVQGLQDRYALHTPPAPFLADYGTKPVGGGG</sequence>
<keyword evidence="2" id="KW-1185">Reference proteome</keyword>
<dbReference type="HOGENOM" id="CLU_3079052_0_0_0"/>
<protein>
    <submittedName>
        <fullName evidence="1">Uncharacterized protein</fullName>
    </submittedName>
</protein>
<dbReference type="RefSeq" id="WP_014684118.1">
    <property type="nucleotide sequence ID" value="NC_017790.1"/>
</dbReference>
<dbReference type="PATRIC" id="fig|745776.4.peg.725"/>
<dbReference type="KEGG" id="dgo:DGo_CA0708"/>
<dbReference type="AlphaFoldDB" id="H8GXH5"/>
<name>H8GXH5_DEIGI</name>
<evidence type="ECO:0000313" key="2">
    <source>
        <dbReference type="Proteomes" id="UP000007575"/>
    </source>
</evidence>